<dbReference type="PROSITE" id="PS50987">
    <property type="entry name" value="HTH_ARSR_2"/>
    <property type="match status" value="1"/>
</dbReference>
<dbReference type="Gene3D" id="1.10.10.10">
    <property type="entry name" value="Winged helix-like DNA-binding domain superfamily/Winged helix DNA-binding domain"/>
    <property type="match status" value="1"/>
</dbReference>
<dbReference type="InterPro" id="IPR036390">
    <property type="entry name" value="WH_DNA-bd_sf"/>
</dbReference>
<evidence type="ECO:0000313" key="6">
    <source>
        <dbReference type="Proteomes" id="UP000092498"/>
    </source>
</evidence>
<dbReference type="SUPFAM" id="SSF46785">
    <property type="entry name" value="Winged helix' DNA-binding domain"/>
    <property type="match status" value="1"/>
</dbReference>
<dbReference type="CDD" id="cd00090">
    <property type="entry name" value="HTH_ARSR"/>
    <property type="match status" value="1"/>
</dbReference>
<dbReference type="AlphaFoldDB" id="A0A1B1AJJ0"/>
<dbReference type="STRING" id="1759059.ATE48_12835"/>
<evidence type="ECO:0000259" key="4">
    <source>
        <dbReference type="PROSITE" id="PS50987"/>
    </source>
</evidence>
<dbReference type="InterPro" id="IPR011991">
    <property type="entry name" value="ArsR-like_HTH"/>
</dbReference>
<dbReference type="InterPro" id="IPR036388">
    <property type="entry name" value="WH-like_DNA-bd_sf"/>
</dbReference>
<dbReference type="InParanoid" id="A0A1B1AJJ0"/>
<sequence>MATATKSKRAIRDLESRAGEAAELLKLLANDQRLIILCRLSADEMAVSELGEYVNLTQSALSQHLAKLRAHGLVATRREGQNVYYRLANPTAQKLVGALCELYGGK</sequence>
<evidence type="ECO:0000256" key="1">
    <source>
        <dbReference type="ARBA" id="ARBA00023015"/>
    </source>
</evidence>
<evidence type="ECO:0000256" key="3">
    <source>
        <dbReference type="ARBA" id="ARBA00023163"/>
    </source>
</evidence>
<dbReference type="NCBIfam" id="NF033788">
    <property type="entry name" value="HTH_metalloreg"/>
    <property type="match status" value="1"/>
</dbReference>
<keyword evidence="3" id="KW-0804">Transcription</keyword>
<name>A0A1B1AJJ0_9PROT</name>
<dbReference type="EMBL" id="CP013244">
    <property type="protein sequence ID" value="ANP46736.1"/>
    <property type="molecule type" value="Genomic_DNA"/>
</dbReference>
<dbReference type="KEGG" id="cbot:ATE48_12835"/>
<keyword evidence="2" id="KW-0238">DNA-binding</keyword>
<keyword evidence="1" id="KW-0805">Transcription regulation</keyword>
<dbReference type="Pfam" id="PF01022">
    <property type="entry name" value="HTH_5"/>
    <property type="match status" value="1"/>
</dbReference>
<dbReference type="SMART" id="SM00418">
    <property type="entry name" value="HTH_ARSR"/>
    <property type="match status" value="1"/>
</dbReference>
<dbReference type="InterPro" id="IPR051081">
    <property type="entry name" value="HTH_MetalResp_TranReg"/>
</dbReference>
<dbReference type="OrthoDB" id="194599at2"/>
<reference evidence="5 6" key="1">
    <citation type="submission" date="2015-11" db="EMBL/GenBank/DDBJ databases">
        <title>Whole-Genome Sequence of Candidatus Oderbacter manganicum from the National Park Lower Oder Valley, Germany.</title>
        <authorList>
            <person name="Braun B."/>
            <person name="Liere K."/>
            <person name="Szewzyk U."/>
        </authorList>
    </citation>
    <scope>NUCLEOTIDE SEQUENCE [LARGE SCALE GENOMIC DNA]</scope>
    <source>
        <strain evidence="5 6">OTSz_A_272</strain>
    </source>
</reference>
<accession>A0A1B1AJJ0</accession>
<organism evidence="5 6">
    <name type="scientific">Candidatus Viadribacter manganicus</name>
    <dbReference type="NCBI Taxonomy" id="1759059"/>
    <lineage>
        <taxon>Bacteria</taxon>
        <taxon>Pseudomonadati</taxon>
        <taxon>Pseudomonadota</taxon>
        <taxon>Alphaproteobacteria</taxon>
        <taxon>Hyphomonadales</taxon>
        <taxon>Hyphomonadaceae</taxon>
        <taxon>Candidatus Viadribacter</taxon>
    </lineage>
</organism>
<dbReference type="PRINTS" id="PR00778">
    <property type="entry name" value="HTHARSR"/>
</dbReference>
<proteinExistence type="predicted"/>
<keyword evidence="6" id="KW-1185">Reference proteome</keyword>
<dbReference type="GO" id="GO:0003700">
    <property type="term" value="F:DNA-binding transcription factor activity"/>
    <property type="evidence" value="ECO:0007669"/>
    <property type="project" value="InterPro"/>
</dbReference>
<dbReference type="PANTHER" id="PTHR33154:SF28">
    <property type="entry name" value="HTH-TYPE TRANSCRIPTIONAL REGULATOR YGAV-RELATED"/>
    <property type="match status" value="1"/>
</dbReference>
<dbReference type="PANTHER" id="PTHR33154">
    <property type="entry name" value="TRANSCRIPTIONAL REGULATOR, ARSR FAMILY"/>
    <property type="match status" value="1"/>
</dbReference>
<evidence type="ECO:0000313" key="5">
    <source>
        <dbReference type="EMBL" id="ANP46736.1"/>
    </source>
</evidence>
<dbReference type="RefSeq" id="WP_066772120.1">
    <property type="nucleotide sequence ID" value="NZ_CP013244.1"/>
</dbReference>
<dbReference type="Proteomes" id="UP000092498">
    <property type="component" value="Chromosome"/>
</dbReference>
<feature type="domain" description="HTH arsR-type" evidence="4">
    <location>
        <begin position="14"/>
        <end position="106"/>
    </location>
</feature>
<protein>
    <recommendedName>
        <fullName evidence="4">HTH arsR-type domain-containing protein</fullName>
    </recommendedName>
</protein>
<dbReference type="InterPro" id="IPR001845">
    <property type="entry name" value="HTH_ArsR_DNA-bd_dom"/>
</dbReference>
<evidence type="ECO:0000256" key="2">
    <source>
        <dbReference type="ARBA" id="ARBA00023125"/>
    </source>
</evidence>
<gene>
    <name evidence="5" type="ORF">ATE48_12835</name>
</gene>
<dbReference type="GO" id="GO:0003677">
    <property type="term" value="F:DNA binding"/>
    <property type="evidence" value="ECO:0007669"/>
    <property type="project" value="UniProtKB-KW"/>
</dbReference>